<organism evidence="1 2">
    <name type="scientific">Danio rerio</name>
    <name type="common">Zebrafish</name>
    <name type="synonym">Brachydanio rerio</name>
    <dbReference type="NCBI Taxonomy" id="7955"/>
    <lineage>
        <taxon>Eukaryota</taxon>
        <taxon>Metazoa</taxon>
        <taxon>Chordata</taxon>
        <taxon>Craniata</taxon>
        <taxon>Vertebrata</taxon>
        <taxon>Euteleostomi</taxon>
        <taxon>Actinopterygii</taxon>
        <taxon>Neopterygii</taxon>
        <taxon>Teleostei</taxon>
        <taxon>Ostariophysi</taxon>
        <taxon>Cypriniformes</taxon>
        <taxon>Danionidae</taxon>
        <taxon>Danioninae</taxon>
        <taxon>Danio</taxon>
    </lineage>
</organism>
<sequence>MLFSSMDGLLFKPQMMADVNGNSKMMNAELEVKKLQELVRKLERQNEQLRTRANAANNCTSSVRLLAAPASACPAGPAGPDTGSFHTGNYCISPSYSPSFGLSDEHYPYFHPQSVTGADEEDEDATVMDEVEKLDLHALLSIDGESEYSWLYVSPKAKLFSHALLSPLQWCRHVLDNPKPEVELAKRSLCYKLDQAKRWRGVLSSCVSSSVLYSPLDGVSSLSSCSKPFTKPALTEQTEGLHMDYIYGFMCIRSAHFASGHRFYIADPPSPNQQKPLTGRNCLSLTERSPTFLYHTATQSNSHRQRPLSPQSSIDSELSASELEEDSVSMSYKLQDMTDVEVMARLQEESLRQEYASTTATATRRSASFSIHTAARRSMRSEAELEEEEEYDQLSVPQPRLFRTASMQRSTSHTQNLSSMKDCRRSPSTPQYLNSLSFQQLHVANNSSPTAEAQSYRANTGQTTQDKLRRSMPNLLRAPSIPSVINVPNVSAPTGHIATTSSLSLLRNSQSFDSHNALAKIQSAIPSPGQLQQRVQSVGNFSMAARPPLKATAYVSPTIQSSNTMASSASLSCISSSSIPLPSKPSTPSSSRSALPRPASFVGTNGASRSKIGQPVRSLLTPPKSVSALSALRDGSWRDGCY</sequence>
<name>A0AC58GEE3_DANRE</name>
<accession>A0AC58GEE3</accession>
<evidence type="ECO:0000313" key="1">
    <source>
        <dbReference type="Proteomes" id="UP000000437"/>
    </source>
</evidence>
<proteinExistence type="predicted"/>
<keyword evidence="1" id="KW-1185">Reference proteome</keyword>
<gene>
    <name evidence="2" type="primary">slain1a</name>
    <name evidence="2" type="synonym">fj33d03</name>
    <name evidence="2" type="synonym">si:by173d22.3</name>
    <name evidence="2" type="synonym">si:ch211-221b16.6</name>
    <name evidence="2" type="synonym">si:xx-173d22.3</name>
    <name evidence="2" type="synonym">wu:fj33d03</name>
</gene>
<reference evidence="2" key="1">
    <citation type="submission" date="2025-08" db="UniProtKB">
        <authorList>
            <consortium name="RefSeq"/>
        </authorList>
    </citation>
    <scope>IDENTIFICATION</scope>
    <source>
        <strain evidence="2">Tuebingen</strain>
        <tissue evidence="2">Fibroblasts and whole tissue</tissue>
    </source>
</reference>
<evidence type="ECO:0000313" key="2">
    <source>
        <dbReference type="RefSeq" id="XP_073768095.1"/>
    </source>
</evidence>
<protein>
    <submittedName>
        <fullName evidence="2">SLAIN motif-containing protein 1a isoform X1</fullName>
    </submittedName>
</protein>
<dbReference type="RefSeq" id="XP_073768095.1">
    <property type="nucleotide sequence ID" value="XM_073911994.1"/>
</dbReference>
<dbReference type="Proteomes" id="UP000000437">
    <property type="component" value="Chromosome 9"/>
</dbReference>